<gene>
    <name evidence="1" type="ORF">SAMN02982927_02513</name>
</gene>
<keyword evidence="2" id="KW-1185">Reference proteome</keyword>
<dbReference type="Proteomes" id="UP000198752">
    <property type="component" value="Unassembled WGS sequence"/>
</dbReference>
<sequence length="185" mass="22369">MEILMKECELGFESEGNVWVANIKSIKELISLHCIFDERKRTSEVFFRLKDDNGKWRKLIEFIIEYFPSKIENNFPKIEFFKFEEESTKIEEPRKNEGIFLCQGEVRDEEKKDIPTSFWDEIVEAYGVEFFDDDDDYYDDCYGYDDEQIKELCHLERVESARSYIKEMQKLNREGWLINGERPQY</sequence>
<proteinExistence type="predicted"/>
<protein>
    <submittedName>
        <fullName evidence="1">Uncharacterized protein</fullName>
    </submittedName>
</protein>
<reference evidence="2" key="1">
    <citation type="submission" date="2016-10" db="EMBL/GenBank/DDBJ databases">
        <authorList>
            <person name="Varghese N."/>
            <person name="Submissions S."/>
        </authorList>
    </citation>
    <scope>NUCLEOTIDE SEQUENCE [LARGE SCALE GENOMIC DNA]</scope>
    <source>
        <strain evidence="2">ATCC 700379</strain>
    </source>
</reference>
<organism evidence="1 2">
    <name type="scientific">Sporolactobacillus nakayamae</name>
    <dbReference type="NCBI Taxonomy" id="269670"/>
    <lineage>
        <taxon>Bacteria</taxon>
        <taxon>Bacillati</taxon>
        <taxon>Bacillota</taxon>
        <taxon>Bacilli</taxon>
        <taxon>Bacillales</taxon>
        <taxon>Sporolactobacillaceae</taxon>
        <taxon>Sporolactobacillus</taxon>
    </lineage>
</organism>
<name>A0A1I2U132_9BACL</name>
<dbReference type="RefSeq" id="WP_093673474.1">
    <property type="nucleotide sequence ID" value="NZ_FOOY01000018.1"/>
</dbReference>
<accession>A0A1I2U132</accession>
<dbReference type="AlphaFoldDB" id="A0A1I2U132"/>
<dbReference type="EMBL" id="FOOY01000018">
    <property type="protein sequence ID" value="SFG70842.1"/>
    <property type="molecule type" value="Genomic_DNA"/>
</dbReference>
<evidence type="ECO:0000313" key="2">
    <source>
        <dbReference type="Proteomes" id="UP000198752"/>
    </source>
</evidence>
<evidence type="ECO:0000313" key="1">
    <source>
        <dbReference type="EMBL" id="SFG70842.1"/>
    </source>
</evidence>